<keyword evidence="2" id="KW-1185">Reference proteome</keyword>
<comment type="caution">
    <text evidence="1">The sequence shown here is derived from an EMBL/GenBank/DDBJ whole genome shotgun (WGS) entry which is preliminary data.</text>
</comment>
<organism evidence="1 2">
    <name type="scientific">Batillaria attramentaria</name>
    <dbReference type="NCBI Taxonomy" id="370345"/>
    <lineage>
        <taxon>Eukaryota</taxon>
        <taxon>Metazoa</taxon>
        <taxon>Spiralia</taxon>
        <taxon>Lophotrochozoa</taxon>
        <taxon>Mollusca</taxon>
        <taxon>Gastropoda</taxon>
        <taxon>Caenogastropoda</taxon>
        <taxon>Sorbeoconcha</taxon>
        <taxon>Cerithioidea</taxon>
        <taxon>Batillariidae</taxon>
        <taxon>Batillaria</taxon>
    </lineage>
</organism>
<dbReference type="Proteomes" id="UP001519460">
    <property type="component" value="Unassembled WGS sequence"/>
</dbReference>
<evidence type="ECO:0000313" key="2">
    <source>
        <dbReference type="Proteomes" id="UP001519460"/>
    </source>
</evidence>
<proteinExistence type="predicted"/>
<dbReference type="AlphaFoldDB" id="A0ABD0LWT1"/>
<dbReference type="EMBL" id="JACVVK020000020">
    <property type="protein sequence ID" value="KAK7503499.1"/>
    <property type="molecule type" value="Genomic_DNA"/>
</dbReference>
<protein>
    <submittedName>
        <fullName evidence="1">Uncharacterized protein</fullName>
    </submittedName>
</protein>
<accession>A0ABD0LWT1</accession>
<reference evidence="1 2" key="1">
    <citation type="journal article" date="2023" name="Sci. Data">
        <title>Genome assembly of the Korean intertidal mud-creeper Batillaria attramentaria.</title>
        <authorList>
            <person name="Patra A.K."/>
            <person name="Ho P.T."/>
            <person name="Jun S."/>
            <person name="Lee S.J."/>
            <person name="Kim Y."/>
            <person name="Won Y.J."/>
        </authorList>
    </citation>
    <scope>NUCLEOTIDE SEQUENCE [LARGE SCALE GENOMIC DNA]</scope>
    <source>
        <strain evidence="1">Wonlab-2016</strain>
    </source>
</reference>
<name>A0ABD0LWT1_9CAEN</name>
<sequence>MNDRFEIQQIPSARNLGTSSIERLKTGWCVFLVPRNKRSSLPETKGKSGKVSCCPLQKTGACWRGIPCQRNQSLMAQQQQKSGKGGCHPQKTTAMLISLLLLYPGRTDVFVFVLGNMLDMTNTDGPTVGEIQGGVRRGEFRGEEVGFFTGRGSRCSGDVSRGH</sequence>
<gene>
    <name evidence="1" type="ORF">BaRGS_00005420</name>
</gene>
<evidence type="ECO:0000313" key="1">
    <source>
        <dbReference type="EMBL" id="KAK7503499.1"/>
    </source>
</evidence>